<keyword evidence="4" id="KW-0378">Hydrolase</keyword>
<comment type="subcellular location">
    <subcellularLocation>
        <location evidence="1">Virion</location>
    </subcellularLocation>
</comment>
<sequence length="333" mass="35810">MRIIMLAPSDLLQSCKVGLQNRDIDIKLEPSKENGLSQGSETEGQHDATVSKKTGDVGDSGDGEDSSKNRRTDSDKEGDHRNVEGEGKISGHGGEGTRGGGGLAGDGSGSTRRERPSDRKCKSGDKVPSLVNTAADDQTIKAGADSKEHLGSDRADNHSSEAASHLVLTERVKHAIHEHSGITVNLATEDSPAERILMLSSSVAKYIGLTADDFREQTDNLNALKKKAKSANLKSKFSKVSKIESTKALDSLFPRITSNANGKSSSTSVVLATNQRAYVDRAHVVFTVPTGDPTWKETMRMATRRSNVRAYSYDPDRESKSKEEAFLALVDSL</sequence>
<feature type="compositionally biased region" description="Basic and acidic residues" evidence="3">
    <location>
        <begin position="65"/>
        <end position="89"/>
    </location>
</feature>
<feature type="compositionally biased region" description="Gly residues" evidence="3">
    <location>
        <begin position="90"/>
        <end position="108"/>
    </location>
</feature>
<dbReference type="Pfam" id="PF01516">
    <property type="entry name" value="Orbi_VP6"/>
    <property type="match status" value="1"/>
</dbReference>
<accession>A0A3G1RP45</accession>
<evidence type="ECO:0000256" key="1">
    <source>
        <dbReference type="ARBA" id="ARBA00004328"/>
    </source>
</evidence>
<keyword evidence="4" id="KW-0067">ATP-binding</keyword>
<protein>
    <submittedName>
        <fullName evidence="4">Helicase</fullName>
    </submittedName>
</protein>
<keyword evidence="2" id="KW-0946">Virion</keyword>
<dbReference type="InterPro" id="IPR001399">
    <property type="entry name" value="Orbi_VP6"/>
</dbReference>
<feature type="region of interest" description="Disordered" evidence="3">
    <location>
        <begin position="22"/>
        <end position="163"/>
    </location>
</feature>
<feature type="compositionally biased region" description="Basic and acidic residues" evidence="3">
    <location>
        <begin position="43"/>
        <end position="56"/>
    </location>
</feature>
<proteinExistence type="predicted"/>
<keyword evidence="4" id="KW-0547">Nucleotide-binding</keyword>
<dbReference type="GO" id="GO:0005198">
    <property type="term" value="F:structural molecule activity"/>
    <property type="evidence" value="ECO:0007669"/>
    <property type="project" value="InterPro"/>
</dbReference>
<organism evidence="4">
    <name type="scientific">Kammavanpettai virus</name>
    <dbReference type="NCBI Taxonomy" id="2282480"/>
    <lineage>
        <taxon>Viruses</taxon>
        <taxon>Riboviria</taxon>
        <taxon>Orthornavirae</taxon>
        <taxon>Duplornaviricota</taxon>
        <taxon>Resentoviricetes</taxon>
        <taxon>Reovirales</taxon>
        <taxon>Sedoreoviridae</taxon>
        <taxon>Orbivirus</taxon>
    </lineage>
</organism>
<feature type="compositionally biased region" description="Basic and acidic residues" evidence="3">
    <location>
        <begin position="22"/>
        <end position="32"/>
    </location>
</feature>
<feature type="compositionally biased region" description="Basic and acidic residues" evidence="3">
    <location>
        <begin position="144"/>
        <end position="159"/>
    </location>
</feature>
<evidence type="ECO:0000313" key="4">
    <source>
        <dbReference type="EMBL" id="AXF35763.1"/>
    </source>
</evidence>
<dbReference type="GO" id="GO:0019028">
    <property type="term" value="C:viral capsid"/>
    <property type="evidence" value="ECO:0007669"/>
    <property type="project" value="InterPro"/>
</dbReference>
<dbReference type="GO" id="GO:0004386">
    <property type="term" value="F:helicase activity"/>
    <property type="evidence" value="ECO:0007669"/>
    <property type="project" value="UniProtKB-KW"/>
</dbReference>
<keyword evidence="4" id="KW-0347">Helicase</keyword>
<evidence type="ECO:0000256" key="3">
    <source>
        <dbReference type="SAM" id="MobiDB-lite"/>
    </source>
</evidence>
<reference evidence="4" key="1">
    <citation type="journal article" date="2018" name="J. Gen. Virol.">
        <title>Identification and characterization of novel mosquito-borne (Kammavanpettai virus) and tick-borne (Wad Medani) reoviruses isolated in India.</title>
        <authorList>
            <person name="Yadav P.D."/>
            <person name="Shete A.M."/>
            <person name="Nyayanit D.A."/>
            <person name="Albarino C.G."/>
            <person name="Jain S."/>
            <person name="Guerrero L.W."/>
            <person name="Kumar S."/>
            <person name="Patil D.Y."/>
            <person name="Nichol S.T."/>
            <person name="Mourya D.T."/>
        </authorList>
    </citation>
    <scope>NUCLEOTIDE SEQUENCE</scope>
    <source>
        <strain evidence="4">66413</strain>
    </source>
</reference>
<dbReference type="EMBL" id="MG770355">
    <property type="protein sequence ID" value="AXF35763.1"/>
    <property type="molecule type" value="Genomic_RNA"/>
</dbReference>
<feature type="compositionally biased region" description="Basic and acidic residues" evidence="3">
    <location>
        <begin position="111"/>
        <end position="125"/>
    </location>
</feature>
<name>A0A3G1RP45_9REOV</name>
<gene>
    <name evidence="4" type="primary">VP6</name>
</gene>
<evidence type="ECO:0000256" key="2">
    <source>
        <dbReference type="ARBA" id="ARBA00022844"/>
    </source>
</evidence>